<protein>
    <submittedName>
        <fullName evidence="1">Uncharacterized protein</fullName>
    </submittedName>
</protein>
<evidence type="ECO:0000313" key="1">
    <source>
        <dbReference type="EMBL" id="KAJ6714384.1"/>
    </source>
</evidence>
<accession>A0A9Q0TMF0</accession>
<name>A0A9Q0TMF0_SALVM</name>
<reference evidence="1" key="2">
    <citation type="journal article" date="2023" name="Int. J. Mol. Sci.">
        <title>De Novo Assembly and Annotation of 11 Diverse Shrub Willow (Salix) Genomes Reveals Novel Gene Organization in Sex-Linked Regions.</title>
        <authorList>
            <person name="Hyden B."/>
            <person name="Feng K."/>
            <person name="Yates T.B."/>
            <person name="Jawdy S."/>
            <person name="Cereghino C."/>
            <person name="Smart L.B."/>
            <person name="Muchero W."/>
        </authorList>
    </citation>
    <scope>NUCLEOTIDE SEQUENCE [LARGE SCALE GENOMIC DNA]</scope>
    <source>
        <tissue evidence="1">Shoot tip</tissue>
    </source>
</reference>
<reference evidence="1" key="1">
    <citation type="submission" date="2022-11" db="EMBL/GenBank/DDBJ databases">
        <authorList>
            <person name="Hyden B.L."/>
            <person name="Feng K."/>
            <person name="Yates T."/>
            <person name="Jawdy S."/>
            <person name="Smart L.B."/>
            <person name="Muchero W."/>
        </authorList>
    </citation>
    <scope>NUCLEOTIDE SEQUENCE</scope>
    <source>
        <tissue evidence="1">Shoot tip</tissue>
    </source>
</reference>
<dbReference type="Proteomes" id="UP001151529">
    <property type="component" value="Chromosome 1"/>
</dbReference>
<gene>
    <name evidence="1" type="ORF">OIU85_025938</name>
</gene>
<sequence>MNREGLANLMTINYLRVSCGPDISGNAYSRWIKYPGAIRFRFRVTGFFSFASHACYHGYNLRCWPDQRLDYIYLKSLIEKLSRQQKKVSAVDMELAAARQAGFVSKKLIGRKTNRDAIRKAWMPTGTALKKHWKMKRAYFAIFNRKKCKLWRLFGQEIDNENRQSNDFIVLKLLKSIPFQVLWFSLFQLTGPFSTRVPMMMSALDHDDFV</sequence>
<comment type="caution">
    <text evidence="1">The sequence shown here is derived from an EMBL/GenBank/DDBJ whole genome shotgun (WGS) entry which is preliminary data.</text>
</comment>
<keyword evidence="2" id="KW-1185">Reference proteome</keyword>
<evidence type="ECO:0000313" key="2">
    <source>
        <dbReference type="Proteomes" id="UP001151529"/>
    </source>
</evidence>
<dbReference type="AlphaFoldDB" id="A0A9Q0TMF0"/>
<dbReference type="EMBL" id="JAPFFL010000007">
    <property type="protein sequence ID" value="KAJ6714384.1"/>
    <property type="molecule type" value="Genomic_DNA"/>
</dbReference>
<organism evidence="1 2">
    <name type="scientific">Salix viminalis</name>
    <name type="common">Common osier</name>
    <name type="synonym">Basket willow</name>
    <dbReference type="NCBI Taxonomy" id="40686"/>
    <lineage>
        <taxon>Eukaryota</taxon>
        <taxon>Viridiplantae</taxon>
        <taxon>Streptophyta</taxon>
        <taxon>Embryophyta</taxon>
        <taxon>Tracheophyta</taxon>
        <taxon>Spermatophyta</taxon>
        <taxon>Magnoliopsida</taxon>
        <taxon>eudicotyledons</taxon>
        <taxon>Gunneridae</taxon>
        <taxon>Pentapetalae</taxon>
        <taxon>rosids</taxon>
        <taxon>fabids</taxon>
        <taxon>Malpighiales</taxon>
        <taxon>Salicaceae</taxon>
        <taxon>Saliceae</taxon>
        <taxon>Salix</taxon>
    </lineage>
</organism>
<proteinExistence type="predicted"/>